<dbReference type="Proteomes" id="UP000007306">
    <property type="component" value="Chromosome 11"/>
</dbReference>
<evidence type="ECO:0000256" key="5">
    <source>
        <dbReference type="ARBA" id="ARBA00022801"/>
    </source>
</evidence>
<evidence type="ECO:0000313" key="7">
    <source>
        <dbReference type="EnsemblPlants" id="ORGLA11G0016500.1"/>
    </source>
</evidence>
<dbReference type="SUPFAM" id="SSF51445">
    <property type="entry name" value="(Trans)glycosidases"/>
    <property type="match status" value="1"/>
</dbReference>
<evidence type="ECO:0000256" key="2">
    <source>
        <dbReference type="ARBA" id="ARBA00007186"/>
    </source>
</evidence>
<comment type="similarity">
    <text evidence="2">Belongs to the glycosyl hydrolase 51 family.</text>
</comment>
<accession>I1QXC3</accession>
<dbReference type="GeneID" id="127754344"/>
<dbReference type="InterPro" id="IPR010720">
    <property type="entry name" value="Alpha-L-AF_C"/>
</dbReference>
<reference evidence="7 8" key="2">
    <citation type="submission" date="2018-04" db="EMBL/GenBank/DDBJ databases">
        <title>OglaRS2 (Oryza glaberrima Reference Sequence Version 2).</title>
        <authorList>
            <person name="Zhang J."/>
            <person name="Kudrna D."/>
            <person name="Lee S."/>
            <person name="Talag J."/>
            <person name="Rajasekar S."/>
            <person name="Wing R.A."/>
        </authorList>
    </citation>
    <scope>NUCLEOTIDE SEQUENCE [LARGE SCALE GENOMIC DNA]</scope>
    <source>
        <strain evidence="7 8">cv. IRGC 96717</strain>
    </source>
</reference>
<organism evidence="7 8">
    <name type="scientific">Oryza glaberrima</name>
    <name type="common">African rice</name>
    <dbReference type="NCBI Taxonomy" id="4538"/>
    <lineage>
        <taxon>Eukaryota</taxon>
        <taxon>Viridiplantae</taxon>
        <taxon>Streptophyta</taxon>
        <taxon>Embryophyta</taxon>
        <taxon>Tracheophyta</taxon>
        <taxon>Spermatophyta</taxon>
        <taxon>Magnoliopsida</taxon>
        <taxon>Liliopsida</taxon>
        <taxon>Poales</taxon>
        <taxon>Poaceae</taxon>
        <taxon>BOP clade</taxon>
        <taxon>Oryzoideae</taxon>
        <taxon>Oryzeae</taxon>
        <taxon>Oryzinae</taxon>
        <taxon>Oryza</taxon>
    </lineage>
</organism>
<dbReference type="PANTHER" id="PTHR31776:SF25">
    <property type="entry name" value="NON-REDUCING END ALPHA-L-ARABINOFURANOSIDASE"/>
    <property type="match status" value="1"/>
</dbReference>
<dbReference type="GO" id="GO:0046373">
    <property type="term" value="P:L-arabinose metabolic process"/>
    <property type="evidence" value="ECO:0007669"/>
    <property type="project" value="InterPro"/>
</dbReference>
<dbReference type="Gene3D" id="2.60.40.1180">
    <property type="entry name" value="Golgi alpha-mannosidase II"/>
    <property type="match status" value="1"/>
</dbReference>
<dbReference type="InterPro" id="IPR051563">
    <property type="entry name" value="Glycosyl_Hydrolase_51"/>
</dbReference>
<dbReference type="OMA" id="FISNCDG"/>
<feature type="domain" description="Alpha-L-arabinofuranosidase C-terminal" evidence="6">
    <location>
        <begin position="314"/>
        <end position="499"/>
    </location>
</feature>
<evidence type="ECO:0000313" key="8">
    <source>
        <dbReference type="Proteomes" id="UP000007306"/>
    </source>
</evidence>
<dbReference type="Gramene" id="ORGLA11G0016500.1">
    <property type="protein sequence ID" value="ORGLA11G0016500.1"/>
    <property type="gene ID" value="ORGLA11G0016500"/>
</dbReference>
<dbReference type="FunFam" id="2.60.40.1180:FF:000011">
    <property type="entry name" value="Alpha-L-arabinofuranosidase 1"/>
    <property type="match status" value="1"/>
</dbReference>
<evidence type="ECO:0000256" key="1">
    <source>
        <dbReference type="ARBA" id="ARBA00001462"/>
    </source>
</evidence>
<sequence length="508" mass="56754">MNVEEGKAYNLVMHIRSLESVELTASLTCSNGSQNLASNSVRETNLSTWTKVELQLLAQGTCRTSRLELTTRKRGVIWLDQVSLMPSETYKGHGFRKELMYMLLDLKPRFLRFPGGCFVEGNWLKNAFRWKETIGPWEERAGHYGDVWHYWTDDGLGYYELLQLAEDLGATPVWVLNIGMSHHDAVNGTMLAPFVKDAIDSLEFAKGSDKSTWGSVRATMGHPEPFPLKYVALGNEDCAPFKLIYRENYPMFYNAIKEAYPDIQIISNCDGSSGPLDHPADLYDYHIYENASTVFLKKNEFERTSRNGPKIFVSEYAVNGEDAGNGSLLASLAEAAFLIGLEKNSDVVQMACYAPLFVNDNDRVWNPDAIVFNSWQQYGTPSYWMQTYFRESSGAMIHPIMISSSYSDLLAASAITWQDAENTFLRVKIVNFGPNAVNLTISSSGLQAGVDTAKSTVTVLTSSNLLDENSFSEPNKVVPVTSELPNAAEQMQVLHLPYSICSFDLALV</sequence>
<protein>
    <recommendedName>
        <fullName evidence="3">non-reducing end alpha-L-arabinofuranosidase</fullName>
        <ecNumber evidence="3">3.2.1.55</ecNumber>
    </recommendedName>
</protein>
<keyword evidence="5" id="KW-0378">Hydrolase</keyword>
<keyword evidence="8" id="KW-1185">Reference proteome</keyword>
<reference evidence="7" key="1">
    <citation type="submission" date="2015-06" db="UniProtKB">
        <authorList>
            <consortium name="EnsemblPlants"/>
        </authorList>
    </citation>
    <scope>IDENTIFICATION</scope>
</reference>
<dbReference type="KEGG" id="ogl:127754344"/>
<dbReference type="Gene3D" id="3.20.20.80">
    <property type="entry name" value="Glycosidases"/>
    <property type="match status" value="1"/>
</dbReference>
<dbReference type="Pfam" id="PF22848">
    <property type="entry name" value="ASD1_dom"/>
    <property type="match status" value="1"/>
</dbReference>
<proteinExistence type="inferred from homology"/>
<dbReference type="PANTHER" id="PTHR31776">
    <property type="entry name" value="ALPHA-L-ARABINOFURANOSIDASE 1"/>
    <property type="match status" value="1"/>
</dbReference>
<dbReference type="AlphaFoldDB" id="I1QXC3"/>
<dbReference type="HOGENOM" id="CLU_010060_3_1_1"/>
<dbReference type="InterPro" id="IPR013780">
    <property type="entry name" value="Glyco_hydro_b"/>
</dbReference>
<dbReference type="InterPro" id="IPR055235">
    <property type="entry name" value="ASD1_cat"/>
</dbReference>
<dbReference type="EC" id="3.2.1.55" evidence="3"/>
<dbReference type="eggNOG" id="ENOG502QQEX">
    <property type="taxonomic scope" value="Eukaryota"/>
</dbReference>
<dbReference type="RefSeq" id="XP_052135805.1">
    <property type="nucleotide sequence ID" value="XM_052279845.1"/>
</dbReference>
<evidence type="ECO:0000259" key="6">
    <source>
        <dbReference type="SMART" id="SM00813"/>
    </source>
</evidence>
<dbReference type="InterPro" id="IPR017853">
    <property type="entry name" value="GH"/>
</dbReference>
<dbReference type="FunFam" id="3.20.20.80:FF:000025">
    <property type="entry name" value="Alpha-L-arabinofuranosidase 1"/>
    <property type="match status" value="1"/>
</dbReference>
<gene>
    <name evidence="7" type="primary">LOC127754344</name>
</gene>
<dbReference type="STRING" id="4538.I1QXC3"/>
<dbReference type="GO" id="GO:0000272">
    <property type="term" value="P:polysaccharide catabolic process"/>
    <property type="evidence" value="ECO:0007669"/>
    <property type="project" value="UniProtKB-ARBA"/>
</dbReference>
<dbReference type="Pfam" id="PF06964">
    <property type="entry name" value="Alpha-L-AF_C"/>
    <property type="match status" value="1"/>
</dbReference>
<comment type="catalytic activity">
    <reaction evidence="1">
        <text>Hydrolysis of terminal non-reducing alpha-L-arabinofuranoside residues in alpha-L-arabinosides.</text>
        <dbReference type="EC" id="3.2.1.55"/>
    </reaction>
</comment>
<keyword evidence="4" id="KW-0732">Signal</keyword>
<evidence type="ECO:0000256" key="4">
    <source>
        <dbReference type="ARBA" id="ARBA00022729"/>
    </source>
</evidence>
<name>I1QXC3_ORYGL</name>
<dbReference type="GO" id="GO:0046556">
    <property type="term" value="F:alpha-L-arabinofuranosidase activity"/>
    <property type="evidence" value="ECO:0007669"/>
    <property type="project" value="UniProtKB-EC"/>
</dbReference>
<dbReference type="SMART" id="SM00813">
    <property type="entry name" value="Alpha-L-AF_C"/>
    <property type="match status" value="1"/>
</dbReference>
<evidence type="ECO:0000256" key="3">
    <source>
        <dbReference type="ARBA" id="ARBA00012670"/>
    </source>
</evidence>
<dbReference type="EnsemblPlants" id="ORGLA11G0016500.1">
    <property type="protein sequence ID" value="ORGLA11G0016500.1"/>
    <property type="gene ID" value="ORGLA11G0016500"/>
</dbReference>